<dbReference type="Proteomes" id="UP000308600">
    <property type="component" value="Unassembled WGS sequence"/>
</dbReference>
<reference evidence="1 2" key="1">
    <citation type="journal article" date="2019" name="Nat. Ecol. Evol.">
        <title>Megaphylogeny resolves global patterns of mushroom evolution.</title>
        <authorList>
            <person name="Varga T."/>
            <person name="Krizsan K."/>
            <person name="Foldi C."/>
            <person name="Dima B."/>
            <person name="Sanchez-Garcia M."/>
            <person name="Sanchez-Ramirez S."/>
            <person name="Szollosi G.J."/>
            <person name="Szarkandi J.G."/>
            <person name="Papp V."/>
            <person name="Albert L."/>
            <person name="Andreopoulos W."/>
            <person name="Angelini C."/>
            <person name="Antonin V."/>
            <person name="Barry K.W."/>
            <person name="Bougher N.L."/>
            <person name="Buchanan P."/>
            <person name="Buyck B."/>
            <person name="Bense V."/>
            <person name="Catcheside P."/>
            <person name="Chovatia M."/>
            <person name="Cooper J."/>
            <person name="Damon W."/>
            <person name="Desjardin D."/>
            <person name="Finy P."/>
            <person name="Geml J."/>
            <person name="Haridas S."/>
            <person name="Hughes K."/>
            <person name="Justo A."/>
            <person name="Karasinski D."/>
            <person name="Kautmanova I."/>
            <person name="Kiss B."/>
            <person name="Kocsube S."/>
            <person name="Kotiranta H."/>
            <person name="LaButti K.M."/>
            <person name="Lechner B.E."/>
            <person name="Liimatainen K."/>
            <person name="Lipzen A."/>
            <person name="Lukacs Z."/>
            <person name="Mihaltcheva S."/>
            <person name="Morgado L.N."/>
            <person name="Niskanen T."/>
            <person name="Noordeloos M.E."/>
            <person name="Ohm R.A."/>
            <person name="Ortiz-Santana B."/>
            <person name="Ovrebo C."/>
            <person name="Racz N."/>
            <person name="Riley R."/>
            <person name="Savchenko A."/>
            <person name="Shiryaev A."/>
            <person name="Soop K."/>
            <person name="Spirin V."/>
            <person name="Szebenyi C."/>
            <person name="Tomsovsky M."/>
            <person name="Tulloss R.E."/>
            <person name="Uehling J."/>
            <person name="Grigoriev I.V."/>
            <person name="Vagvolgyi C."/>
            <person name="Papp T."/>
            <person name="Martin F.M."/>
            <person name="Miettinen O."/>
            <person name="Hibbett D.S."/>
            <person name="Nagy L.G."/>
        </authorList>
    </citation>
    <scope>NUCLEOTIDE SEQUENCE [LARGE SCALE GENOMIC DNA]</scope>
    <source>
        <strain evidence="1 2">NL-1719</strain>
    </source>
</reference>
<organism evidence="1 2">
    <name type="scientific">Pluteus cervinus</name>
    <dbReference type="NCBI Taxonomy" id="181527"/>
    <lineage>
        <taxon>Eukaryota</taxon>
        <taxon>Fungi</taxon>
        <taxon>Dikarya</taxon>
        <taxon>Basidiomycota</taxon>
        <taxon>Agaricomycotina</taxon>
        <taxon>Agaricomycetes</taxon>
        <taxon>Agaricomycetidae</taxon>
        <taxon>Agaricales</taxon>
        <taxon>Pluteineae</taxon>
        <taxon>Pluteaceae</taxon>
        <taxon>Pluteus</taxon>
    </lineage>
</organism>
<dbReference type="EMBL" id="ML208292">
    <property type="protein sequence ID" value="TFK71917.1"/>
    <property type="molecule type" value="Genomic_DNA"/>
</dbReference>
<evidence type="ECO:0000313" key="2">
    <source>
        <dbReference type="Proteomes" id="UP000308600"/>
    </source>
</evidence>
<keyword evidence="2" id="KW-1185">Reference proteome</keyword>
<accession>A0ACD3B4M9</accession>
<protein>
    <submittedName>
        <fullName evidence="1">Uncharacterized protein</fullName>
    </submittedName>
</protein>
<gene>
    <name evidence="1" type="ORF">BDN72DRAFT_895306</name>
</gene>
<name>A0ACD3B4M9_9AGAR</name>
<evidence type="ECO:0000313" key="1">
    <source>
        <dbReference type="EMBL" id="TFK71917.1"/>
    </source>
</evidence>
<proteinExistence type="predicted"/>
<sequence>MVKVPQIIEGIRKVKDHSLFWRRVAVNVENFQPDIKDLEIYSHITEIAAFSTHTNALFMATRSNDPRNLFAKYEFILKIIPSIPFLPYTFPSPPTNQDTAHYLKIILANLRGEGGKGETTLPVNYIGTSTLQCGFCRAIFRVLEESILPPTDGVKWRFETQGVGHKFPRNWGWPKELVSVVQEILIHQSSKGSLPQCSDSKSPPASQSDDKVGWAVRVPPCSIADPDSATEVEDTMMRLFTLTLSQVLCLGWKRWEDDMMDGMLCSDLMKAEFNLLQKKYIGVVDGRTSRNSSTCD</sequence>